<protein>
    <recommendedName>
        <fullName evidence="5">Secreted protein</fullName>
    </recommendedName>
</protein>
<accession>A0A1H5X799</accession>
<feature type="domain" description="DUF7824" evidence="2">
    <location>
        <begin position="493"/>
        <end position="617"/>
    </location>
</feature>
<dbReference type="Pfam" id="PF25148">
    <property type="entry name" value="DUF7824"/>
    <property type="match status" value="1"/>
</dbReference>
<dbReference type="InterPro" id="IPR056726">
    <property type="entry name" value="DUF7824"/>
</dbReference>
<gene>
    <name evidence="3" type="ORF">SAMN04489712_103103</name>
</gene>
<evidence type="ECO:0000259" key="2">
    <source>
        <dbReference type="Pfam" id="PF25148"/>
    </source>
</evidence>
<dbReference type="RefSeq" id="WP_103937075.1">
    <property type="nucleotide sequence ID" value="NZ_FNVO01000003.1"/>
</dbReference>
<evidence type="ECO:0000313" key="3">
    <source>
        <dbReference type="EMBL" id="SEG07166.1"/>
    </source>
</evidence>
<organism evidence="3 4">
    <name type="scientific">Thermomonospora echinospora</name>
    <dbReference type="NCBI Taxonomy" id="1992"/>
    <lineage>
        <taxon>Bacteria</taxon>
        <taxon>Bacillati</taxon>
        <taxon>Actinomycetota</taxon>
        <taxon>Actinomycetes</taxon>
        <taxon>Streptosporangiales</taxon>
        <taxon>Thermomonosporaceae</taxon>
        <taxon>Thermomonospora</taxon>
    </lineage>
</organism>
<evidence type="ECO:0000259" key="1">
    <source>
        <dbReference type="Pfam" id="PF20103"/>
    </source>
</evidence>
<sequence>MTDWNDLQKAITAGRQERVADLILAMGPEDRHAAADALPGLLRKLREKHGRIDRHPACALLLAGAGTIGGPAAAATWVCRADLRFWWVSGDQARRPARLLARLVEQRTPQWRAEFTRRLADRLRPPGSRSQDEMHWHIVARLVLDTGDEPPAGDAFVAGWVEWGAEPGRLIDDPFLDAMVPRMFEADGIGALLQWDPVEAGGTRWAPSLVRLARDGRLKREMLLDGCVRRFLRGGRANELRWFAGLHDLLEPTVEEATARLRDYVRLLPAAPGPVAELALREVRRADDARALDEASFTEAAESLLFRPEKKLVGRTLSWLDRTARGHDRVDATLRAVTTAFVSENLDLRERAVKIAAKHAGRAGEDARQAVRDAAADLPADLRALVAGSCGALDDAPFAPPLVPEPPPFVPRRPPAPIASPEELVEELVVQIREHSWSPLERLLAGVVEQAHRNPEGTQRALRRIMPEVAPWALDERTLLDGDYPAVYLAAGARAVVMPEYRHPTSASMAAFLHEMPESRRREPYRHRDQAIMHRFLVWRTNSAVRSVGRLPTLLAAPTEANGHIDPGTLVARMALLEEAGVEPDVVDLNQALLRVPREIDSGAVARARLLSSPAGQTLANWLATGGLPDMTVTCRPVTMLERVYQGYPSYGYQDVPRERLLATVTPPPGIPHVMSRLCGLTQDGNGTHKSFGHYFYGETGSWPSLLPSHREVTAAHLMPYLPEWVDGRHGQGATLLALAEADGPAGPATATALAYGLAAQHQQERSGAVDALLAFCGRGHLPAAELGTALATLVDLEGLKLNRVTEALGDATRAGAHADVWTAIAAALPGLLPAPGERPATGLADLIALGTQAVEGTGARGHIPELAAVAARGGSSRLVREAARLHRSLTP</sequence>
<dbReference type="Pfam" id="PF20103">
    <property type="entry name" value="DUF6493"/>
    <property type="match status" value="1"/>
</dbReference>
<name>A0A1H5X799_9ACTN</name>
<evidence type="ECO:0008006" key="5">
    <source>
        <dbReference type="Google" id="ProtNLM"/>
    </source>
</evidence>
<dbReference type="EMBL" id="FNVO01000003">
    <property type="protein sequence ID" value="SEG07166.1"/>
    <property type="molecule type" value="Genomic_DNA"/>
</dbReference>
<dbReference type="OrthoDB" id="3245799at2"/>
<proteinExistence type="predicted"/>
<dbReference type="Proteomes" id="UP000236723">
    <property type="component" value="Unassembled WGS sequence"/>
</dbReference>
<feature type="domain" description="DUF6493" evidence="1">
    <location>
        <begin position="204"/>
        <end position="311"/>
    </location>
</feature>
<keyword evidence="4" id="KW-1185">Reference proteome</keyword>
<dbReference type="InterPro" id="IPR045472">
    <property type="entry name" value="DUF6493"/>
</dbReference>
<dbReference type="AlphaFoldDB" id="A0A1H5X799"/>
<reference evidence="4" key="1">
    <citation type="submission" date="2016-10" db="EMBL/GenBank/DDBJ databases">
        <authorList>
            <person name="Varghese N."/>
            <person name="Submissions S."/>
        </authorList>
    </citation>
    <scope>NUCLEOTIDE SEQUENCE [LARGE SCALE GENOMIC DNA]</scope>
    <source>
        <strain evidence="4">DSM 43163</strain>
    </source>
</reference>
<evidence type="ECO:0000313" key="4">
    <source>
        <dbReference type="Proteomes" id="UP000236723"/>
    </source>
</evidence>